<keyword evidence="1" id="KW-0479">Metal-binding</keyword>
<dbReference type="Proteomes" id="UP000250266">
    <property type="component" value="Unassembled WGS sequence"/>
</dbReference>
<dbReference type="OrthoDB" id="8062037at2759"/>
<evidence type="ECO:0000259" key="2">
    <source>
        <dbReference type="PROSITE" id="PS50089"/>
    </source>
</evidence>
<dbReference type="InterPro" id="IPR001841">
    <property type="entry name" value="Znf_RING"/>
</dbReference>
<evidence type="ECO:0000313" key="3">
    <source>
        <dbReference type="EMBL" id="OCK83186.1"/>
    </source>
</evidence>
<feature type="domain" description="RING-type" evidence="2">
    <location>
        <begin position="260"/>
        <end position="302"/>
    </location>
</feature>
<name>A0A8E2EG57_9PEZI</name>
<organism evidence="3 4">
    <name type="scientific">Lepidopterella palustris CBS 459.81</name>
    <dbReference type="NCBI Taxonomy" id="1314670"/>
    <lineage>
        <taxon>Eukaryota</taxon>
        <taxon>Fungi</taxon>
        <taxon>Dikarya</taxon>
        <taxon>Ascomycota</taxon>
        <taxon>Pezizomycotina</taxon>
        <taxon>Dothideomycetes</taxon>
        <taxon>Pleosporomycetidae</taxon>
        <taxon>Mytilinidiales</taxon>
        <taxon>Argynnaceae</taxon>
        <taxon>Lepidopterella</taxon>
    </lineage>
</organism>
<keyword evidence="4" id="KW-1185">Reference proteome</keyword>
<evidence type="ECO:0000313" key="4">
    <source>
        <dbReference type="Proteomes" id="UP000250266"/>
    </source>
</evidence>
<reference evidence="3 4" key="1">
    <citation type="journal article" date="2016" name="Nat. Commun.">
        <title>Ectomycorrhizal ecology is imprinted in the genome of the dominant symbiotic fungus Cenococcum geophilum.</title>
        <authorList>
            <consortium name="DOE Joint Genome Institute"/>
            <person name="Peter M."/>
            <person name="Kohler A."/>
            <person name="Ohm R.A."/>
            <person name="Kuo A."/>
            <person name="Krutzmann J."/>
            <person name="Morin E."/>
            <person name="Arend M."/>
            <person name="Barry K.W."/>
            <person name="Binder M."/>
            <person name="Choi C."/>
            <person name="Clum A."/>
            <person name="Copeland A."/>
            <person name="Grisel N."/>
            <person name="Haridas S."/>
            <person name="Kipfer T."/>
            <person name="LaButti K."/>
            <person name="Lindquist E."/>
            <person name="Lipzen A."/>
            <person name="Maire R."/>
            <person name="Meier B."/>
            <person name="Mihaltcheva S."/>
            <person name="Molinier V."/>
            <person name="Murat C."/>
            <person name="Poggeler S."/>
            <person name="Quandt C.A."/>
            <person name="Sperisen C."/>
            <person name="Tritt A."/>
            <person name="Tisserant E."/>
            <person name="Crous P.W."/>
            <person name="Henrissat B."/>
            <person name="Nehls U."/>
            <person name="Egli S."/>
            <person name="Spatafora J.W."/>
            <person name="Grigoriev I.V."/>
            <person name="Martin F.M."/>
        </authorList>
    </citation>
    <scope>NUCLEOTIDE SEQUENCE [LARGE SCALE GENOMIC DNA]</scope>
    <source>
        <strain evidence="3 4">CBS 459.81</strain>
    </source>
</reference>
<dbReference type="EMBL" id="KV744867">
    <property type="protein sequence ID" value="OCK83186.1"/>
    <property type="molecule type" value="Genomic_DNA"/>
</dbReference>
<sequence>MADANTMGCSGASIKCEQRSGPPVTADLSRGARIEDLTKCFDIPVLLNILKNDYRDHIFDAGRIFGAFAFMVCHVCLLFSDLQVHNLAGFVEAYLDELVWDGRLPEIVVDQIDVPNLMVQVSSEAERIRKSDAALTALSAVGEMHSNDNLKASTRISDILQARLFNSVRRVVAMSGYYGLGTVFACEELGDYRAPERKQPQPPLIYRGTMRPFWPVKEVFWAGYLAAWTAPDEMNRLFITPSIDLNSFSDPERAPRESDCFACVSPFDGKALRLSRRTHIVCSDCLRSWLMREKKNTCPLCRGVLLEQPTERSIFTGRNEKQDEVAYWVRKNHAHIQTINDLQQGLLIAKYLGAWYMQLADRLQ</sequence>
<proteinExistence type="predicted"/>
<accession>A0A8E2EG57</accession>
<keyword evidence="1" id="KW-0863">Zinc-finger</keyword>
<dbReference type="PROSITE" id="PS50089">
    <property type="entry name" value="ZF_RING_2"/>
    <property type="match status" value="1"/>
</dbReference>
<dbReference type="Gene3D" id="3.30.40.10">
    <property type="entry name" value="Zinc/RING finger domain, C3HC4 (zinc finger)"/>
    <property type="match status" value="1"/>
</dbReference>
<dbReference type="SUPFAM" id="SSF57850">
    <property type="entry name" value="RING/U-box"/>
    <property type="match status" value="1"/>
</dbReference>
<gene>
    <name evidence="3" type="ORF">K432DRAFT_468730</name>
</gene>
<dbReference type="InterPro" id="IPR013083">
    <property type="entry name" value="Znf_RING/FYVE/PHD"/>
</dbReference>
<dbReference type="AlphaFoldDB" id="A0A8E2EG57"/>
<keyword evidence="1" id="KW-0862">Zinc</keyword>
<dbReference type="GO" id="GO:0008270">
    <property type="term" value="F:zinc ion binding"/>
    <property type="evidence" value="ECO:0007669"/>
    <property type="project" value="UniProtKB-KW"/>
</dbReference>
<evidence type="ECO:0000256" key="1">
    <source>
        <dbReference type="PROSITE-ProRule" id="PRU00175"/>
    </source>
</evidence>
<protein>
    <recommendedName>
        <fullName evidence="2">RING-type domain-containing protein</fullName>
    </recommendedName>
</protein>